<comment type="subcellular location">
    <subcellularLocation>
        <location evidence="2">Cell membrane</location>
    </subcellularLocation>
</comment>
<dbReference type="EC" id="2.7.13.3" evidence="3"/>
<gene>
    <name evidence="14" type="ORF">HMPREF0682_0913</name>
</gene>
<dbReference type="Pfam" id="PF02518">
    <property type="entry name" value="HATPase_c"/>
    <property type="match status" value="1"/>
</dbReference>
<reference evidence="14" key="1">
    <citation type="submission" date="2013-08" db="EMBL/GenBank/DDBJ databases">
        <authorList>
            <person name="Durkin A.S."/>
            <person name="Haft D.R."/>
            <person name="McCorrison J."/>
            <person name="Torralba M."/>
            <person name="Gillis M."/>
            <person name="Haft D.H."/>
            <person name="Methe B."/>
            <person name="Sutton G."/>
            <person name="Nelson K.E."/>
        </authorList>
    </citation>
    <scope>NUCLEOTIDE SEQUENCE [LARGE SCALE GENOMIC DNA]</scope>
    <source>
        <strain evidence="14">F0233</strain>
    </source>
</reference>
<evidence type="ECO:0000313" key="15">
    <source>
        <dbReference type="Proteomes" id="UP000017052"/>
    </source>
</evidence>
<keyword evidence="7 14" id="KW-0418">Kinase</keyword>
<dbReference type="InterPro" id="IPR004358">
    <property type="entry name" value="Sig_transdc_His_kin-like_C"/>
</dbReference>
<dbReference type="SMART" id="SM00304">
    <property type="entry name" value="HAMP"/>
    <property type="match status" value="1"/>
</dbReference>
<dbReference type="InterPro" id="IPR003660">
    <property type="entry name" value="HAMP_dom"/>
</dbReference>
<accession>U2S4H0</accession>
<dbReference type="SUPFAM" id="SSF55874">
    <property type="entry name" value="ATPase domain of HSP90 chaperone/DNA topoisomerase II/histidine kinase"/>
    <property type="match status" value="1"/>
</dbReference>
<evidence type="ECO:0000256" key="2">
    <source>
        <dbReference type="ARBA" id="ARBA00004236"/>
    </source>
</evidence>
<evidence type="ECO:0000259" key="13">
    <source>
        <dbReference type="PROSITE" id="PS50885"/>
    </source>
</evidence>
<organism evidence="14 15">
    <name type="scientific">Propionibacterium acidifaciens F0233</name>
    <dbReference type="NCBI Taxonomy" id="553198"/>
    <lineage>
        <taxon>Bacteria</taxon>
        <taxon>Bacillati</taxon>
        <taxon>Actinomycetota</taxon>
        <taxon>Actinomycetes</taxon>
        <taxon>Propionibacteriales</taxon>
        <taxon>Propionibacteriaceae</taxon>
        <taxon>Propionibacterium</taxon>
    </lineage>
</organism>
<dbReference type="GO" id="GO:0000155">
    <property type="term" value="F:phosphorelay sensor kinase activity"/>
    <property type="evidence" value="ECO:0007669"/>
    <property type="project" value="InterPro"/>
</dbReference>
<sequence length="478" mass="51237">MRRLLVRLRRASERGGRDLQQRFSMLTAISVAIAVLVVGTMTYVVTQRALYREIDEELVTAAGYMVAPIQSDVTGLGGLNSTSLAAANVNVVLVKSDRTIIRVQDEKVSIEPGSPEIRVARMQYGKSARTVEIGSTHTKYRLVAVPMESEDNAGYALVLARPLGPLLSTIESLRVTTLWLGLAFVALAAFLGFRAGATVMRPLRQLSDAVKHVTATDTFTPVGSTRDDELGDLSRSFDQMMVSLESSRERQKRLIADAGHELRTPLTSMRTNVELLVADEKSGMLPPGARAEILDDVAAQLGEFTSLVGDLVQLSRDDVVLPSPEPLDFADVVNAAVTRAKRRGKGLVFDVSTEPHFVVGEPDTLERAVTNLLDNAVKFSPEGGTVHVRLADGTLTVSDEGPGIAPEDLPHIFDRFYRSNKARNTPGTGLGLSIVAHTVGAHGGMVGADNVPGGGAMFTLRLPPAPPEALKAAEGSED</sequence>
<dbReference type="SUPFAM" id="SSF47384">
    <property type="entry name" value="Homodimeric domain of signal transducing histidine kinase"/>
    <property type="match status" value="1"/>
</dbReference>
<dbReference type="GO" id="GO:0005886">
    <property type="term" value="C:plasma membrane"/>
    <property type="evidence" value="ECO:0007669"/>
    <property type="project" value="UniProtKB-SubCell"/>
</dbReference>
<keyword evidence="15" id="KW-1185">Reference proteome</keyword>
<feature type="domain" description="HAMP" evidence="13">
    <location>
        <begin position="197"/>
        <end position="249"/>
    </location>
</feature>
<name>U2S4H0_9ACTN</name>
<dbReference type="PANTHER" id="PTHR45436">
    <property type="entry name" value="SENSOR HISTIDINE KINASE YKOH"/>
    <property type="match status" value="1"/>
</dbReference>
<comment type="catalytic activity">
    <reaction evidence="1">
        <text>ATP + protein L-histidine = ADP + protein N-phospho-L-histidine.</text>
        <dbReference type="EC" id="2.7.13.3"/>
    </reaction>
</comment>
<dbReference type="CDD" id="cd00082">
    <property type="entry name" value="HisKA"/>
    <property type="match status" value="1"/>
</dbReference>
<feature type="transmembrane region" description="Helical" evidence="11">
    <location>
        <begin position="23"/>
        <end position="45"/>
    </location>
</feature>
<dbReference type="InterPro" id="IPR036097">
    <property type="entry name" value="HisK_dim/P_sf"/>
</dbReference>
<dbReference type="Proteomes" id="UP000017052">
    <property type="component" value="Unassembled WGS sequence"/>
</dbReference>
<evidence type="ECO:0000313" key="14">
    <source>
        <dbReference type="EMBL" id="ERK60593.1"/>
    </source>
</evidence>
<dbReference type="CDD" id="cd06225">
    <property type="entry name" value="HAMP"/>
    <property type="match status" value="1"/>
</dbReference>
<evidence type="ECO:0000259" key="12">
    <source>
        <dbReference type="PROSITE" id="PS50109"/>
    </source>
</evidence>
<evidence type="ECO:0000256" key="9">
    <source>
        <dbReference type="ARBA" id="ARBA00023012"/>
    </source>
</evidence>
<evidence type="ECO:0000256" key="11">
    <source>
        <dbReference type="SAM" id="Phobius"/>
    </source>
</evidence>
<evidence type="ECO:0000256" key="7">
    <source>
        <dbReference type="ARBA" id="ARBA00022777"/>
    </source>
</evidence>
<dbReference type="PANTHER" id="PTHR45436:SF5">
    <property type="entry name" value="SENSOR HISTIDINE KINASE TRCS"/>
    <property type="match status" value="1"/>
</dbReference>
<dbReference type="Pfam" id="PF00512">
    <property type="entry name" value="HisKA"/>
    <property type="match status" value="1"/>
</dbReference>
<feature type="domain" description="Histidine kinase" evidence="12">
    <location>
        <begin position="257"/>
        <end position="466"/>
    </location>
</feature>
<comment type="caution">
    <text evidence="14">The sequence shown here is derived from an EMBL/GenBank/DDBJ whole genome shotgun (WGS) entry which is preliminary data.</text>
</comment>
<keyword evidence="5" id="KW-0808">Transferase</keyword>
<evidence type="ECO:0000256" key="3">
    <source>
        <dbReference type="ARBA" id="ARBA00012438"/>
    </source>
</evidence>
<proteinExistence type="predicted"/>
<evidence type="ECO:0000256" key="8">
    <source>
        <dbReference type="ARBA" id="ARBA00022989"/>
    </source>
</evidence>
<dbReference type="Gene3D" id="1.10.287.130">
    <property type="match status" value="1"/>
</dbReference>
<dbReference type="AlphaFoldDB" id="U2S4H0"/>
<dbReference type="CDD" id="cd00075">
    <property type="entry name" value="HATPase"/>
    <property type="match status" value="1"/>
</dbReference>
<dbReference type="PROSITE" id="PS50885">
    <property type="entry name" value="HAMP"/>
    <property type="match status" value="1"/>
</dbReference>
<dbReference type="SMART" id="SM00387">
    <property type="entry name" value="HATPase_c"/>
    <property type="match status" value="1"/>
</dbReference>
<dbReference type="PRINTS" id="PR00344">
    <property type="entry name" value="BCTRLSENSOR"/>
</dbReference>
<keyword evidence="8 11" id="KW-1133">Transmembrane helix</keyword>
<dbReference type="Gene3D" id="6.10.340.10">
    <property type="match status" value="1"/>
</dbReference>
<evidence type="ECO:0000256" key="1">
    <source>
        <dbReference type="ARBA" id="ARBA00000085"/>
    </source>
</evidence>
<dbReference type="Pfam" id="PF00672">
    <property type="entry name" value="HAMP"/>
    <property type="match status" value="1"/>
</dbReference>
<evidence type="ECO:0000256" key="6">
    <source>
        <dbReference type="ARBA" id="ARBA00022692"/>
    </source>
</evidence>
<keyword evidence="10 11" id="KW-0472">Membrane</keyword>
<evidence type="ECO:0000256" key="5">
    <source>
        <dbReference type="ARBA" id="ARBA00022679"/>
    </source>
</evidence>
<dbReference type="SMART" id="SM00388">
    <property type="entry name" value="HisKA"/>
    <property type="match status" value="1"/>
</dbReference>
<dbReference type="SUPFAM" id="SSF158472">
    <property type="entry name" value="HAMP domain-like"/>
    <property type="match status" value="1"/>
</dbReference>
<dbReference type="InterPro" id="IPR005467">
    <property type="entry name" value="His_kinase_dom"/>
</dbReference>
<dbReference type="InterPro" id="IPR036890">
    <property type="entry name" value="HATPase_C_sf"/>
</dbReference>
<dbReference type="PROSITE" id="PS50109">
    <property type="entry name" value="HIS_KIN"/>
    <property type="match status" value="1"/>
</dbReference>
<dbReference type="InterPro" id="IPR003661">
    <property type="entry name" value="HisK_dim/P_dom"/>
</dbReference>
<evidence type="ECO:0000256" key="10">
    <source>
        <dbReference type="ARBA" id="ARBA00023136"/>
    </source>
</evidence>
<keyword evidence="9" id="KW-0902">Two-component regulatory system</keyword>
<dbReference type="InterPro" id="IPR003594">
    <property type="entry name" value="HATPase_dom"/>
</dbReference>
<keyword evidence="4" id="KW-0597">Phosphoprotein</keyword>
<dbReference type="EMBL" id="ACVN02000080">
    <property type="protein sequence ID" value="ERK60593.1"/>
    <property type="molecule type" value="Genomic_DNA"/>
</dbReference>
<protein>
    <recommendedName>
        <fullName evidence="3">histidine kinase</fullName>
        <ecNumber evidence="3">2.7.13.3</ecNumber>
    </recommendedName>
</protein>
<feature type="transmembrane region" description="Helical" evidence="11">
    <location>
        <begin position="178"/>
        <end position="197"/>
    </location>
</feature>
<keyword evidence="6 11" id="KW-0812">Transmembrane</keyword>
<evidence type="ECO:0000256" key="4">
    <source>
        <dbReference type="ARBA" id="ARBA00022553"/>
    </source>
</evidence>
<dbReference type="Gene3D" id="3.30.565.10">
    <property type="entry name" value="Histidine kinase-like ATPase, C-terminal domain"/>
    <property type="match status" value="1"/>
</dbReference>
<dbReference type="InterPro" id="IPR050428">
    <property type="entry name" value="TCS_sensor_his_kinase"/>
</dbReference>